<dbReference type="AlphaFoldDB" id="A0A3B0XKF7"/>
<proteinExistence type="predicted"/>
<organism evidence="2">
    <name type="scientific">hydrothermal vent metagenome</name>
    <dbReference type="NCBI Taxonomy" id="652676"/>
    <lineage>
        <taxon>unclassified sequences</taxon>
        <taxon>metagenomes</taxon>
        <taxon>ecological metagenomes</taxon>
    </lineage>
</organism>
<dbReference type="EMBL" id="UOFI01000137">
    <property type="protein sequence ID" value="VAW68748.1"/>
    <property type="molecule type" value="Genomic_DNA"/>
</dbReference>
<feature type="region of interest" description="Disordered" evidence="1">
    <location>
        <begin position="1"/>
        <end position="26"/>
    </location>
</feature>
<reference evidence="2" key="1">
    <citation type="submission" date="2018-06" db="EMBL/GenBank/DDBJ databases">
        <authorList>
            <person name="Zhirakovskaya E."/>
        </authorList>
    </citation>
    <scope>NUCLEOTIDE SEQUENCE</scope>
</reference>
<accession>A0A3B0XKF7</accession>
<gene>
    <name evidence="2" type="ORF">MNBD_GAMMA09-3518</name>
</gene>
<evidence type="ECO:0000256" key="1">
    <source>
        <dbReference type="SAM" id="MobiDB-lite"/>
    </source>
</evidence>
<evidence type="ECO:0000313" key="2">
    <source>
        <dbReference type="EMBL" id="VAW68748.1"/>
    </source>
</evidence>
<sequence length="84" mass="9216">MYGEELSESHQVQLQQTTDADNAVSGSCIDESSCDHFCHFSAHMAGFISQIQTPFSGNSATPFIITSESFYSLNIKPPFQPPRA</sequence>
<feature type="compositionally biased region" description="Polar residues" evidence="1">
    <location>
        <begin position="9"/>
        <end position="20"/>
    </location>
</feature>
<name>A0A3B0XKF7_9ZZZZ</name>
<protein>
    <submittedName>
        <fullName evidence="2">Uncharacterized protein</fullName>
    </submittedName>
</protein>